<dbReference type="GO" id="GO:1903785">
    <property type="term" value="P:L-valine transmembrane transport"/>
    <property type="evidence" value="ECO:0007669"/>
    <property type="project" value="TreeGrafter"/>
</dbReference>
<protein>
    <submittedName>
        <fullName evidence="9">AzlC family ABC transporter permease</fullName>
    </submittedName>
</protein>
<feature type="transmembrane region" description="Helical" evidence="8">
    <location>
        <begin position="222"/>
        <end position="238"/>
    </location>
</feature>
<evidence type="ECO:0000256" key="8">
    <source>
        <dbReference type="SAM" id="Phobius"/>
    </source>
</evidence>
<feature type="transmembrane region" description="Helical" evidence="8">
    <location>
        <begin position="175"/>
        <end position="192"/>
    </location>
</feature>
<accession>A0A9D1WKU1</accession>
<dbReference type="PANTHER" id="PTHR34979">
    <property type="entry name" value="INNER MEMBRANE PROTEIN YGAZ"/>
    <property type="match status" value="1"/>
</dbReference>
<dbReference type="GO" id="GO:0005886">
    <property type="term" value="C:plasma membrane"/>
    <property type="evidence" value="ECO:0007669"/>
    <property type="project" value="UniProtKB-SubCell"/>
</dbReference>
<evidence type="ECO:0000256" key="3">
    <source>
        <dbReference type="ARBA" id="ARBA00022448"/>
    </source>
</evidence>
<dbReference type="Pfam" id="PF03591">
    <property type="entry name" value="AzlC"/>
    <property type="match status" value="1"/>
</dbReference>
<evidence type="ECO:0000256" key="6">
    <source>
        <dbReference type="ARBA" id="ARBA00022989"/>
    </source>
</evidence>
<keyword evidence="6 8" id="KW-1133">Transmembrane helix</keyword>
<feature type="transmembrane region" description="Helical" evidence="8">
    <location>
        <begin position="199"/>
        <end position="216"/>
    </location>
</feature>
<keyword evidence="4" id="KW-1003">Cell membrane</keyword>
<evidence type="ECO:0000256" key="4">
    <source>
        <dbReference type="ARBA" id="ARBA00022475"/>
    </source>
</evidence>
<keyword evidence="5 8" id="KW-0812">Transmembrane</keyword>
<evidence type="ECO:0000313" key="10">
    <source>
        <dbReference type="Proteomes" id="UP000824248"/>
    </source>
</evidence>
<dbReference type="AlphaFoldDB" id="A0A9D1WKU1"/>
<feature type="transmembrane region" description="Helical" evidence="8">
    <location>
        <begin position="31"/>
        <end position="51"/>
    </location>
</feature>
<gene>
    <name evidence="9" type="ORF">H9854_01975</name>
</gene>
<keyword evidence="3" id="KW-0813">Transport</keyword>
<reference evidence="9" key="2">
    <citation type="submission" date="2021-04" db="EMBL/GenBank/DDBJ databases">
        <authorList>
            <person name="Gilroy R."/>
        </authorList>
    </citation>
    <scope>NUCLEOTIDE SEQUENCE</scope>
    <source>
        <strain evidence="9">1193</strain>
    </source>
</reference>
<dbReference type="EMBL" id="DXFC01000058">
    <property type="protein sequence ID" value="HIX60990.1"/>
    <property type="molecule type" value="Genomic_DNA"/>
</dbReference>
<proteinExistence type="inferred from homology"/>
<dbReference type="Proteomes" id="UP000824248">
    <property type="component" value="Unassembled WGS sequence"/>
</dbReference>
<evidence type="ECO:0000256" key="5">
    <source>
        <dbReference type="ARBA" id="ARBA00022692"/>
    </source>
</evidence>
<comment type="subcellular location">
    <subcellularLocation>
        <location evidence="1">Cell membrane</location>
        <topology evidence="1">Multi-pass membrane protein</topology>
    </subcellularLocation>
</comment>
<dbReference type="PANTHER" id="PTHR34979:SF1">
    <property type="entry name" value="INNER MEMBRANE PROTEIN YGAZ"/>
    <property type="match status" value="1"/>
</dbReference>
<organism evidence="9 10">
    <name type="scientific">Candidatus Halomonas stercoripullorum</name>
    <dbReference type="NCBI Taxonomy" id="2838617"/>
    <lineage>
        <taxon>Bacteria</taxon>
        <taxon>Pseudomonadati</taxon>
        <taxon>Pseudomonadota</taxon>
        <taxon>Gammaproteobacteria</taxon>
        <taxon>Oceanospirillales</taxon>
        <taxon>Halomonadaceae</taxon>
        <taxon>Halomonas</taxon>
    </lineage>
</organism>
<comment type="caution">
    <text evidence="9">The sequence shown here is derived from an EMBL/GenBank/DDBJ whole genome shotgun (WGS) entry which is preliminary data.</text>
</comment>
<evidence type="ECO:0000256" key="2">
    <source>
        <dbReference type="ARBA" id="ARBA00010735"/>
    </source>
</evidence>
<name>A0A9D1WKU1_9GAMM</name>
<comment type="similarity">
    <text evidence="2">Belongs to the AzlC family.</text>
</comment>
<keyword evidence="7 8" id="KW-0472">Membrane</keyword>
<evidence type="ECO:0000256" key="7">
    <source>
        <dbReference type="ARBA" id="ARBA00023136"/>
    </source>
</evidence>
<reference evidence="9" key="1">
    <citation type="journal article" date="2021" name="PeerJ">
        <title>Extensive microbial diversity within the chicken gut microbiome revealed by metagenomics and culture.</title>
        <authorList>
            <person name="Gilroy R."/>
            <person name="Ravi A."/>
            <person name="Getino M."/>
            <person name="Pursley I."/>
            <person name="Horton D.L."/>
            <person name="Alikhan N.F."/>
            <person name="Baker D."/>
            <person name="Gharbi K."/>
            <person name="Hall N."/>
            <person name="Watson M."/>
            <person name="Adriaenssens E.M."/>
            <person name="Foster-Nyarko E."/>
            <person name="Jarju S."/>
            <person name="Secka A."/>
            <person name="Antonio M."/>
            <person name="Oren A."/>
            <person name="Chaudhuri R.R."/>
            <person name="La Ragione R."/>
            <person name="Hildebrand F."/>
            <person name="Pallen M.J."/>
        </authorList>
    </citation>
    <scope>NUCLEOTIDE SEQUENCE</scope>
    <source>
        <strain evidence="9">1193</strain>
    </source>
</reference>
<feature type="transmembrane region" description="Helical" evidence="8">
    <location>
        <begin position="144"/>
        <end position="169"/>
    </location>
</feature>
<dbReference type="InterPro" id="IPR011606">
    <property type="entry name" value="Brnchd-chn_aa_trnsp_permease"/>
</dbReference>
<sequence>MHSSSPTPPPTPGARLDMAGVLTGIRRMAPLSLFVVVFGLAFGVAALARGLSGFEAMLMSSLVFAGVAQFAVLELWGAEIPLLPLVATTLAINARHLLMGAAIQPWLAHLPPGQRYGSVVLMSDSNWAMAVADRQRGETNLGMLVGGGIMLWATWLFGTLLGVLFGSGIEAPERFGLDVIMGCFLLAMLLGGRRDLSMLLPWSVAALAAIAAMAWLPPHSHVIVGALAGGLAGLLRSAKPVRETS</sequence>
<evidence type="ECO:0000256" key="1">
    <source>
        <dbReference type="ARBA" id="ARBA00004651"/>
    </source>
</evidence>
<evidence type="ECO:0000313" key="9">
    <source>
        <dbReference type="EMBL" id="HIX60990.1"/>
    </source>
</evidence>